<evidence type="ECO:0000313" key="2">
    <source>
        <dbReference type="Proteomes" id="UP000050342"/>
    </source>
</evidence>
<protein>
    <submittedName>
        <fullName evidence="1">Uncharacterized protein</fullName>
    </submittedName>
</protein>
<dbReference type="STRING" id="1563157.AQS70_11660"/>
<organism evidence="1 2">
    <name type="scientific">Pseudomonas endophytica</name>
    <dbReference type="NCBI Taxonomy" id="1563157"/>
    <lineage>
        <taxon>Bacteria</taxon>
        <taxon>Pseudomonadati</taxon>
        <taxon>Pseudomonadota</taxon>
        <taxon>Gammaproteobacteria</taxon>
        <taxon>Pseudomonadales</taxon>
        <taxon>Pseudomonadaceae</taxon>
        <taxon>Pseudomonas</taxon>
    </lineage>
</organism>
<proteinExistence type="predicted"/>
<sequence length="89" mass="9523">MDGVPERVLFAEQVAALVVTVGVGTPAAVGDAQRQRPMFGVVEALAAAQRVAGFDQTADFIVGVILWLRSHHGLCRAQLLNLRLNQDEA</sequence>
<dbReference type="EMBL" id="LLWH01000174">
    <property type="protein sequence ID" value="KQB53219.1"/>
    <property type="molecule type" value="Genomic_DNA"/>
</dbReference>
<accession>A0A0Q0YVF8</accession>
<gene>
    <name evidence="1" type="ORF">AQS70_11660</name>
</gene>
<evidence type="ECO:0000313" key="1">
    <source>
        <dbReference type="EMBL" id="KQB53219.1"/>
    </source>
</evidence>
<comment type="caution">
    <text evidence="1">The sequence shown here is derived from an EMBL/GenBank/DDBJ whole genome shotgun (WGS) entry which is preliminary data.</text>
</comment>
<reference evidence="1 2" key="1">
    <citation type="submission" date="2015-10" db="EMBL/GenBank/DDBJ databases">
        <title>Pseudomonas helleri sp. nov. and Pseudomonas weihenstephanensis sp. nov., isolated from raw cows milk.</title>
        <authorList>
            <person name="Von Neubeck M."/>
            <person name="Huptas C."/>
            <person name="Wenning M."/>
            <person name="Scherer S."/>
        </authorList>
    </citation>
    <scope>NUCLEOTIDE SEQUENCE [LARGE SCALE GENOMIC DNA]</scope>
    <source>
        <strain evidence="1 2">BSTT44</strain>
    </source>
</reference>
<dbReference type="Proteomes" id="UP000050342">
    <property type="component" value="Unassembled WGS sequence"/>
</dbReference>
<keyword evidence="2" id="KW-1185">Reference proteome</keyword>
<name>A0A0Q0YVF8_9PSED</name>
<dbReference type="AlphaFoldDB" id="A0A0Q0YVF8"/>